<organism evidence="1 2">
    <name type="scientific">Lentinula lateritia</name>
    <dbReference type="NCBI Taxonomy" id="40482"/>
    <lineage>
        <taxon>Eukaryota</taxon>
        <taxon>Fungi</taxon>
        <taxon>Dikarya</taxon>
        <taxon>Basidiomycota</taxon>
        <taxon>Agaricomycotina</taxon>
        <taxon>Agaricomycetes</taxon>
        <taxon>Agaricomycetidae</taxon>
        <taxon>Agaricales</taxon>
        <taxon>Marasmiineae</taxon>
        <taxon>Omphalotaceae</taxon>
        <taxon>Lentinula</taxon>
    </lineage>
</organism>
<accession>A0A9W9AHC9</accession>
<dbReference type="EMBL" id="JANVFS010000013">
    <property type="protein sequence ID" value="KAJ4482839.1"/>
    <property type="molecule type" value="Genomic_DNA"/>
</dbReference>
<proteinExistence type="predicted"/>
<gene>
    <name evidence="1" type="ORF">C8J55DRAFT_45036</name>
</gene>
<evidence type="ECO:0000313" key="1">
    <source>
        <dbReference type="EMBL" id="KAJ4482839.1"/>
    </source>
</evidence>
<comment type="caution">
    <text evidence="1">The sequence shown here is derived from an EMBL/GenBank/DDBJ whole genome shotgun (WGS) entry which is preliminary data.</text>
</comment>
<reference evidence="1" key="1">
    <citation type="submission" date="2022-08" db="EMBL/GenBank/DDBJ databases">
        <authorList>
            <consortium name="DOE Joint Genome Institute"/>
            <person name="Min B."/>
            <person name="Riley R."/>
            <person name="Sierra-Patev S."/>
            <person name="Naranjo-Ortiz M."/>
            <person name="Looney B."/>
            <person name="Konkel Z."/>
            <person name="Slot J.C."/>
            <person name="Sakamoto Y."/>
            <person name="Steenwyk J.L."/>
            <person name="Rokas A."/>
            <person name="Carro J."/>
            <person name="Camarero S."/>
            <person name="Ferreira P."/>
            <person name="Molpeceres G."/>
            <person name="Ruiz-Duenas F.J."/>
            <person name="Serrano A."/>
            <person name="Henrissat B."/>
            <person name="Drula E."/>
            <person name="Hughes K.W."/>
            <person name="Mata J.L."/>
            <person name="Ishikawa N.K."/>
            <person name="Vargas-Isla R."/>
            <person name="Ushijima S."/>
            <person name="Smith C.A."/>
            <person name="Ahrendt S."/>
            <person name="Andreopoulos W."/>
            <person name="He G."/>
            <person name="Labutti K."/>
            <person name="Lipzen A."/>
            <person name="Ng V."/>
            <person name="Sandor L."/>
            <person name="Barry K."/>
            <person name="Martinez A.T."/>
            <person name="Xiao Y."/>
            <person name="Gibbons J.G."/>
            <person name="Terashima K."/>
            <person name="Hibbett D.S."/>
            <person name="Grigoriev I.V."/>
        </authorList>
    </citation>
    <scope>NUCLEOTIDE SEQUENCE</scope>
    <source>
        <strain evidence="1">Sp2 HRB7682 ss15</strain>
    </source>
</reference>
<reference evidence="1" key="2">
    <citation type="journal article" date="2023" name="Proc. Natl. Acad. Sci. U.S.A.">
        <title>A global phylogenomic analysis of the shiitake genus Lentinula.</title>
        <authorList>
            <person name="Sierra-Patev S."/>
            <person name="Min B."/>
            <person name="Naranjo-Ortiz M."/>
            <person name="Looney B."/>
            <person name="Konkel Z."/>
            <person name="Slot J.C."/>
            <person name="Sakamoto Y."/>
            <person name="Steenwyk J.L."/>
            <person name="Rokas A."/>
            <person name="Carro J."/>
            <person name="Camarero S."/>
            <person name="Ferreira P."/>
            <person name="Molpeceres G."/>
            <person name="Ruiz-Duenas F.J."/>
            <person name="Serrano A."/>
            <person name="Henrissat B."/>
            <person name="Drula E."/>
            <person name="Hughes K.W."/>
            <person name="Mata J.L."/>
            <person name="Ishikawa N.K."/>
            <person name="Vargas-Isla R."/>
            <person name="Ushijima S."/>
            <person name="Smith C.A."/>
            <person name="Donoghue J."/>
            <person name="Ahrendt S."/>
            <person name="Andreopoulos W."/>
            <person name="He G."/>
            <person name="LaButti K."/>
            <person name="Lipzen A."/>
            <person name="Ng V."/>
            <person name="Riley R."/>
            <person name="Sandor L."/>
            <person name="Barry K."/>
            <person name="Martinez A.T."/>
            <person name="Xiao Y."/>
            <person name="Gibbons J.G."/>
            <person name="Terashima K."/>
            <person name="Grigoriev I.V."/>
            <person name="Hibbett D."/>
        </authorList>
    </citation>
    <scope>NUCLEOTIDE SEQUENCE</scope>
    <source>
        <strain evidence="1">Sp2 HRB7682 ss15</strain>
    </source>
</reference>
<dbReference type="Proteomes" id="UP001150238">
    <property type="component" value="Unassembled WGS sequence"/>
</dbReference>
<name>A0A9W9AHC9_9AGAR</name>
<sequence length="87" mass="10123">MDILFLVNTLRLQLLPFPPTLPPRLTLRINSYPRTDFSLRPFLIIHHRCRILLRPLAYSLRPLCTEPLIPFIKSPTKTPAPQVLSRP</sequence>
<dbReference type="AlphaFoldDB" id="A0A9W9AHC9"/>
<protein>
    <submittedName>
        <fullName evidence="1">Uncharacterized protein</fullName>
    </submittedName>
</protein>
<evidence type="ECO:0000313" key="2">
    <source>
        <dbReference type="Proteomes" id="UP001150238"/>
    </source>
</evidence>